<dbReference type="InterPro" id="IPR006311">
    <property type="entry name" value="TAT_signal"/>
</dbReference>
<evidence type="ECO:0000313" key="4">
    <source>
        <dbReference type="Proteomes" id="UP000593892"/>
    </source>
</evidence>
<dbReference type="InterPro" id="IPR013022">
    <property type="entry name" value="Xyl_isomerase-like_TIM-brl"/>
</dbReference>
<keyword evidence="1" id="KW-0732">Signal</keyword>
<organism evidence="3 4">
    <name type="scientific">Paludibaculum fermentans</name>
    <dbReference type="NCBI Taxonomy" id="1473598"/>
    <lineage>
        <taxon>Bacteria</taxon>
        <taxon>Pseudomonadati</taxon>
        <taxon>Acidobacteriota</taxon>
        <taxon>Terriglobia</taxon>
        <taxon>Bryobacterales</taxon>
        <taxon>Bryobacteraceae</taxon>
        <taxon>Paludibaculum</taxon>
    </lineage>
</organism>
<dbReference type="GO" id="GO:0016853">
    <property type="term" value="F:isomerase activity"/>
    <property type="evidence" value="ECO:0007669"/>
    <property type="project" value="UniProtKB-KW"/>
</dbReference>
<accession>A0A7S7NUL4</accession>
<dbReference type="KEGG" id="pfer:IRI77_08670"/>
<evidence type="ECO:0000313" key="3">
    <source>
        <dbReference type="EMBL" id="QOY90011.1"/>
    </source>
</evidence>
<dbReference type="Pfam" id="PF01261">
    <property type="entry name" value="AP_endonuc_2"/>
    <property type="match status" value="1"/>
</dbReference>
<keyword evidence="4" id="KW-1185">Reference proteome</keyword>
<dbReference type="PROSITE" id="PS51318">
    <property type="entry name" value="TAT"/>
    <property type="match status" value="1"/>
</dbReference>
<evidence type="ECO:0000256" key="1">
    <source>
        <dbReference type="SAM" id="SignalP"/>
    </source>
</evidence>
<reference evidence="3 4" key="1">
    <citation type="submission" date="2020-10" db="EMBL/GenBank/DDBJ databases">
        <title>Complete genome sequence of Paludibaculum fermentans P105T, a facultatively anaerobic acidobacterium capable of dissimilatory Fe(III) reduction.</title>
        <authorList>
            <person name="Dedysh S.N."/>
            <person name="Beletsky A.V."/>
            <person name="Kulichevskaya I.S."/>
            <person name="Mardanov A.V."/>
            <person name="Ravin N.V."/>
        </authorList>
    </citation>
    <scope>NUCLEOTIDE SEQUENCE [LARGE SCALE GENOMIC DNA]</scope>
    <source>
        <strain evidence="3 4">P105</strain>
    </source>
</reference>
<dbReference type="RefSeq" id="WP_194451674.1">
    <property type="nucleotide sequence ID" value="NZ_CP063849.1"/>
</dbReference>
<dbReference type="Gene3D" id="3.20.20.150">
    <property type="entry name" value="Divalent-metal-dependent TIM barrel enzymes"/>
    <property type="match status" value="1"/>
</dbReference>
<evidence type="ECO:0000259" key="2">
    <source>
        <dbReference type="Pfam" id="PF01261"/>
    </source>
</evidence>
<dbReference type="Proteomes" id="UP000593892">
    <property type="component" value="Chromosome"/>
</dbReference>
<dbReference type="EMBL" id="CP063849">
    <property type="protein sequence ID" value="QOY90011.1"/>
    <property type="molecule type" value="Genomic_DNA"/>
</dbReference>
<dbReference type="AlphaFoldDB" id="A0A7S7NUL4"/>
<name>A0A7S7NUL4_PALFE</name>
<dbReference type="PANTHER" id="PTHR12110:SF53">
    <property type="entry name" value="BLR5974 PROTEIN"/>
    <property type="match status" value="1"/>
</dbReference>
<gene>
    <name evidence="3" type="ORF">IRI77_08670</name>
</gene>
<feature type="signal peptide" evidence="1">
    <location>
        <begin position="1"/>
        <end position="21"/>
    </location>
</feature>
<proteinExistence type="predicted"/>
<sequence length="291" mass="31872">MTLSRRHLLSSLLAAPLAGLAAPAPGRFKVSLAEWSIHKAIQQGKLTNLDFPRIAKENNCEGLEFVNTLWGSPTAGYIARLKRRMADTGTKPVLIMVDDEGMMGHSDKAQRMKAVKNHHKWVDAAAEVGCHSIRTNMYPEKQPTTPAEIEAFLGYCAESFTALCGYAKTAGINIIIENHGGISSNPDVVLSLMKKVSLPNFGTLPDFGNFPTEIDRYAAVTKLMTYAKGASFKCHFDGPNNTEEVYDIPKMLKVVEASKYSGYIGIEFEGSKLDELEGIKLGRKALLDYGV</sequence>
<dbReference type="SUPFAM" id="SSF51658">
    <property type="entry name" value="Xylose isomerase-like"/>
    <property type="match status" value="1"/>
</dbReference>
<dbReference type="InterPro" id="IPR036237">
    <property type="entry name" value="Xyl_isomerase-like_sf"/>
</dbReference>
<dbReference type="PANTHER" id="PTHR12110">
    <property type="entry name" value="HYDROXYPYRUVATE ISOMERASE"/>
    <property type="match status" value="1"/>
</dbReference>
<feature type="domain" description="Xylose isomerase-like TIM barrel" evidence="2">
    <location>
        <begin position="53"/>
        <end position="284"/>
    </location>
</feature>
<keyword evidence="3" id="KW-0413">Isomerase</keyword>
<protein>
    <submittedName>
        <fullName evidence="3">Sugar phosphate isomerase/epimerase</fullName>
    </submittedName>
</protein>
<feature type="chain" id="PRO_5032957955" evidence="1">
    <location>
        <begin position="22"/>
        <end position="291"/>
    </location>
</feature>
<dbReference type="InterPro" id="IPR050312">
    <property type="entry name" value="IolE/XylAMocC-like"/>
</dbReference>